<dbReference type="RefSeq" id="WP_108955519.1">
    <property type="nucleotide sequence ID" value="NZ_BEVZ01000006.1"/>
</dbReference>
<keyword evidence="4" id="KW-1185">Reference proteome</keyword>
<evidence type="ECO:0000256" key="1">
    <source>
        <dbReference type="SAM" id="SignalP"/>
    </source>
</evidence>
<dbReference type="InterPro" id="IPR036514">
    <property type="entry name" value="SGNH_hydro_sf"/>
</dbReference>
<sequence>MRRRTVLAAAGSLAAAITVPAGRAFAAQTVGPVLDHRIEKTYDGTSYTDLSEQVAAVKGLSTGTVLATCRTTSRNQAMTLLSVSNPAEPSSEVFLGLAGGALQFVVRDKGSVKVNRLTRTMYDDGAWHTFAVTVSGNGTTIHADGRPVLPLANTQFFSAVADLASVNVGRNVDSTHPGGEWFYTGGIRRVAVYDRVLSQAELQAESVRVDLADFGAISGILNSDTPANWVMTGDSITHGALWTNGWRSYAEHFQERVRWELGKAKNTDFVVDTGVSGSTTNDLVAAFPQRVTSFAPRVVSIMLGTNDVATPGIGPAVYRANLLRLVAAVRALPGAVVPVLQTPNPVDLTRWSNRTALGDYAETMRSVAQEQGVVLVDHHAHWTAAHGGSVPTDLLGDGLHPDQRGHLLLAHKMIKDLRIFDPGSRVCSLTIP</sequence>
<feature type="domain" description="SGNH hydrolase-type esterase" evidence="2">
    <location>
        <begin position="233"/>
        <end position="406"/>
    </location>
</feature>
<accession>A0ABV2YJC4</accession>
<protein>
    <submittedName>
        <fullName evidence="3">GDSL-type esterase/lipase family protein</fullName>
    </submittedName>
</protein>
<feature type="signal peptide" evidence="1">
    <location>
        <begin position="1"/>
        <end position="26"/>
    </location>
</feature>
<dbReference type="CDD" id="cd00229">
    <property type="entry name" value="SGNH_hydrolase"/>
    <property type="match status" value="1"/>
</dbReference>
<dbReference type="InterPro" id="IPR013830">
    <property type="entry name" value="SGNH_hydro"/>
</dbReference>
<dbReference type="InterPro" id="IPR051532">
    <property type="entry name" value="Ester_Hydrolysis_Enzymes"/>
</dbReference>
<evidence type="ECO:0000313" key="3">
    <source>
        <dbReference type="EMBL" id="MEU3555838.1"/>
    </source>
</evidence>
<organism evidence="3 4">
    <name type="scientific">Streptomyces fragilis</name>
    <dbReference type="NCBI Taxonomy" id="67301"/>
    <lineage>
        <taxon>Bacteria</taxon>
        <taxon>Bacillati</taxon>
        <taxon>Actinomycetota</taxon>
        <taxon>Actinomycetes</taxon>
        <taxon>Kitasatosporales</taxon>
        <taxon>Streptomycetaceae</taxon>
        <taxon>Streptomyces</taxon>
    </lineage>
</organism>
<dbReference type="InterPro" id="IPR013320">
    <property type="entry name" value="ConA-like_dom_sf"/>
</dbReference>
<dbReference type="SUPFAM" id="SSF52266">
    <property type="entry name" value="SGNH hydrolase"/>
    <property type="match status" value="1"/>
</dbReference>
<reference evidence="3 4" key="1">
    <citation type="submission" date="2024-06" db="EMBL/GenBank/DDBJ databases">
        <title>The Natural Products Discovery Center: Release of the First 8490 Sequenced Strains for Exploring Actinobacteria Biosynthetic Diversity.</title>
        <authorList>
            <person name="Kalkreuter E."/>
            <person name="Kautsar S.A."/>
            <person name="Yang D."/>
            <person name="Bader C.D."/>
            <person name="Teijaro C.N."/>
            <person name="Fluegel L."/>
            <person name="Davis C.M."/>
            <person name="Simpson J.R."/>
            <person name="Lauterbach L."/>
            <person name="Steele A.D."/>
            <person name="Gui C."/>
            <person name="Meng S."/>
            <person name="Li G."/>
            <person name="Viehrig K."/>
            <person name="Ye F."/>
            <person name="Su P."/>
            <person name="Kiefer A.F."/>
            <person name="Nichols A."/>
            <person name="Cepeda A.J."/>
            <person name="Yan W."/>
            <person name="Fan B."/>
            <person name="Jiang Y."/>
            <person name="Adhikari A."/>
            <person name="Zheng C.-J."/>
            <person name="Schuster L."/>
            <person name="Cowan T.M."/>
            <person name="Smanski M.J."/>
            <person name="Chevrette M.G."/>
            <person name="De Carvalho L.P.S."/>
            <person name="Shen B."/>
        </authorList>
    </citation>
    <scope>NUCLEOTIDE SEQUENCE [LARGE SCALE GENOMIC DNA]</scope>
    <source>
        <strain evidence="3 4">NPDC038104</strain>
    </source>
</reference>
<dbReference type="Gene3D" id="2.60.120.200">
    <property type="match status" value="1"/>
</dbReference>
<dbReference type="EMBL" id="JBEZUR010000023">
    <property type="protein sequence ID" value="MEU3555838.1"/>
    <property type="molecule type" value="Genomic_DNA"/>
</dbReference>
<feature type="chain" id="PRO_5046986825" evidence="1">
    <location>
        <begin position="27"/>
        <end position="432"/>
    </location>
</feature>
<keyword evidence="1" id="KW-0732">Signal</keyword>
<name>A0ABV2YJC4_9ACTN</name>
<dbReference type="SUPFAM" id="SSF49899">
    <property type="entry name" value="Concanavalin A-like lectins/glucanases"/>
    <property type="match status" value="1"/>
</dbReference>
<dbReference type="Gene3D" id="3.40.50.1110">
    <property type="entry name" value="SGNH hydrolase"/>
    <property type="match status" value="1"/>
</dbReference>
<dbReference type="Proteomes" id="UP001550850">
    <property type="component" value="Unassembled WGS sequence"/>
</dbReference>
<evidence type="ECO:0000313" key="4">
    <source>
        <dbReference type="Proteomes" id="UP001550850"/>
    </source>
</evidence>
<evidence type="ECO:0000259" key="2">
    <source>
        <dbReference type="Pfam" id="PF13472"/>
    </source>
</evidence>
<dbReference type="Pfam" id="PF13385">
    <property type="entry name" value="Laminin_G_3"/>
    <property type="match status" value="1"/>
</dbReference>
<proteinExistence type="predicted"/>
<dbReference type="Pfam" id="PF13472">
    <property type="entry name" value="Lipase_GDSL_2"/>
    <property type="match status" value="1"/>
</dbReference>
<dbReference type="PANTHER" id="PTHR30383">
    <property type="entry name" value="THIOESTERASE 1/PROTEASE 1/LYSOPHOSPHOLIPASE L1"/>
    <property type="match status" value="1"/>
</dbReference>
<gene>
    <name evidence="3" type="ORF">AB0E65_16725</name>
</gene>
<dbReference type="PANTHER" id="PTHR30383:SF5">
    <property type="entry name" value="SGNH HYDROLASE-TYPE ESTERASE DOMAIN-CONTAINING PROTEIN"/>
    <property type="match status" value="1"/>
</dbReference>
<comment type="caution">
    <text evidence="3">The sequence shown here is derived from an EMBL/GenBank/DDBJ whole genome shotgun (WGS) entry which is preliminary data.</text>
</comment>